<proteinExistence type="predicted"/>
<reference evidence="2" key="1">
    <citation type="submission" date="2019-03" db="EMBL/GenBank/DDBJ databases">
        <title>Lake Tanganyika Metagenome-Assembled Genomes (MAGs).</title>
        <authorList>
            <person name="Tran P."/>
        </authorList>
    </citation>
    <scope>NUCLEOTIDE SEQUENCE</scope>
    <source>
        <strain evidence="2">M_DeepCast_400m_m2_100</strain>
    </source>
</reference>
<dbReference type="GO" id="GO:0052621">
    <property type="term" value="F:diguanylate cyclase activity"/>
    <property type="evidence" value="ECO:0007669"/>
    <property type="project" value="TreeGrafter"/>
</dbReference>
<dbReference type="Pfam" id="PF00990">
    <property type="entry name" value="GGDEF"/>
    <property type="match status" value="1"/>
</dbReference>
<dbReference type="PANTHER" id="PTHR45138:SF9">
    <property type="entry name" value="DIGUANYLATE CYCLASE DGCM-RELATED"/>
    <property type="match status" value="1"/>
</dbReference>
<protein>
    <submittedName>
        <fullName evidence="2">GGDEF domain-containing protein</fullName>
    </submittedName>
</protein>
<sequence>GSGFSGWVAAQKRPILLSELHRGRRADNLDVGSFMSVPLVVQGELIGVLNLSHPRPKAFHEDALRLLTLIAGQAAATIQRLLLYEDMRRLAITDDLTGIYNRRHFLERLQNEIERARRYGQPFSLLFIDIDNFKELNDSFGHQLGDRILSELGSILRHWARSSDIVARYGGEEFVVLLPMTDRTRGLIAAERLRTRIERHTFHRRKKLTVSVGVAAYPGDGDTVERLLGCVDEALYMAKNTGRNRSCAVGEALVEGVEMPVAA</sequence>
<dbReference type="InterPro" id="IPR000160">
    <property type="entry name" value="GGDEF_dom"/>
</dbReference>
<dbReference type="Proteomes" id="UP000748308">
    <property type="component" value="Unassembled WGS sequence"/>
</dbReference>
<dbReference type="Pfam" id="PF13185">
    <property type="entry name" value="GAF_2"/>
    <property type="match status" value="1"/>
</dbReference>
<evidence type="ECO:0000313" key="3">
    <source>
        <dbReference type="Proteomes" id="UP000748308"/>
    </source>
</evidence>
<dbReference type="Gene3D" id="3.30.450.40">
    <property type="match status" value="1"/>
</dbReference>
<organism evidence="2 3">
    <name type="scientific">Eiseniibacteriota bacterium</name>
    <dbReference type="NCBI Taxonomy" id="2212470"/>
    <lineage>
        <taxon>Bacteria</taxon>
        <taxon>Candidatus Eiseniibacteriota</taxon>
    </lineage>
</organism>
<dbReference type="NCBIfam" id="TIGR00254">
    <property type="entry name" value="GGDEF"/>
    <property type="match status" value="1"/>
</dbReference>
<comment type="caution">
    <text evidence="2">The sequence shown here is derived from an EMBL/GenBank/DDBJ whole genome shotgun (WGS) entry which is preliminary data.</text>
</comment>
<dbReference type="GO" id="GO:0005886">
    <property type="term" value="C:plasma membrane"/>
    <property type="evidence" value="ECO:0007669"/>
    <property type="project" value="TreeGrafter"/>
</dbReference>
<dbReference type="InterPro" id="IPR029787">
    <property type="entry name" value="Nucleotide_cyclase"/>
</dbReference>
<dbReference type="PANTHER" id="PTHR45138">
    <property type="entry name" value="REGULATORY COMPONENTS OF SENSORY TRANSDUCTION SYSTEM"/>
    <property type="match status" value="1"/>
</dbReference>
<evidence type="ECO:0000313" key="2">
    <source>
        <dbReference type="EMBL" id="MBM3317424.1"/>
    </source>
</evidence>
<dbReference type="SUPFAM" id="SSF55781">
    <property type="entry name" value="GAF domain-like"/>
    <property type="match status" value="1"/>
</dbReference>
<dbReference type="InterPro" id="IPR050469">
    <property type="entry name" value="Diguanylate_Cyclase"/>
</dbReference>
<gene>
    <name evidence="2" type="ORF">FJY75_06185</name>
</gene>
<dbReference type="AlphaFoldDB" id="A0A937XB93"/>
<feature type="domain" description="GGDEF" evidence="1">
    <location>
        <begin position="121"/>
        <end position="251"/>
    </location>
</feature>
<dbReference type="Gene3D" id="3.30.70.270">
    <property type="match status" value="1"/>
</dbReference>
<dbReference type="InterPro" id="IPR043128">
    <property type="entry name" value="Rev_trsase/Diguanyl_cyclase"/>
</dbReference>
<dbReference type="GO" id="GO:1902201">
    <property type="term" value="P:negative regulation of bacterial-type flagellum-dependent cell motility"/>
    <property type="evidence" value="ECO:0007669"/>
    <property type="project" value="TreeGrafter"/>
</dbReference>
<dbReference type="InterPro" id="IPR029016">
    <property type="entry name" value="GAF-like_dom_sf"/>
</dbReference>
<name>A0A937XB93_UNCEI</name>
<dbReference type="EMBL" id="VGIY01000123">
    <property type="protein sequence ID" value="MBM3317424.1"/>
    <property type="molecule type" value="Genomic_DNA"/>
</dbReference>
<dbReference type="SMART" id="SM00267">
    <property type="entry name" value="GGDEF"/>
    <property type="match status" value="1"/>
</dbReference>
<dbReference type="GO" id="GO:0043709">
    <property type="term" value="P:cell adhesion involved in single-species biofilm formation"/>
    <property type="evidence" value="ECO:0007669"/>
    <property type="project" value="TreeGrafter"/>
</dbReference>
<dbReference type="InterPro" id="IPR003018">
    <property type="entry name" value="GAF"/>
</dbReference>
<evidence type="ECO:0000259" key="1">
    <source>
        <dbReference type="PROSITE" id="PS50887"/>
    </source>
</evidence>
<feature type="non-terminal residue" evidence="2">
    <location>
        <position position="1"/>
    </location>
</feature>
<accession>A0A937XB93</accession>
<dbReference type="PROSITE" id="PS50887">
    <property type="entry name" value="GGDEF"/>
    <property type="match status" value="1"/>
</dbReference>
<dbReference type="CDD" id="cd01949">
    <property type="entry name" value="GGDEF"/>
    <property type="match status" value="1"/>
</dbReference>
<dbReference type="FunFam" id="3.30.70.270:FF:000001">
    <property type="entry name" value="Diguanylate cyclase domain protein"/>
    <property type="match status" value="1"/>
</dbReference>
<dbReference type="SUPFAM" id="SSF55073">
    <property type="entry name" value="Nucleotide cyclase"/>
    <property type="match status" value="1"/>
</dbReference>